<dbReference type="InterPro" id="IPR036179">
    <property type="entry name" value="Ig-like_dom_sf"/>
</dbReference>
<evidence type="ECO:0000256" key="2">
    <source>
        <dbReference type="ARBA" id="ARBA00022692"/>
    </source>
</evidence>
<dbReference type="InterPro" id="IPR007110">
    <property type="entry name" value="Ig-like_dom"/>
</dbReference>
<keyword evidence="5" id="KW-0130">Cell adhesion</keyword>
<dbReference type="Pfam" id="PF07679">
    <property type="entry name" value="I-set"/>
    <property type="match status" value="1"/>
</dbReference>
<dbReference type="GO" id="GO:0007411">
    <property type="term" value="P:axon guidance"/>
    <property type="evidence" value="ECO:0007669"/>
    <property type="project" value="TreeGrafter"/>
</dbReference>
<dbReference type="InterPro" id="IPR003599">
    <property type="entry name" value="Ig_sub"/>
</dbReference>
<organism evidence="11 12">
    <name type="scientific">Cherax quadricarinatus</name>
    <name type="common">Australian red claw crayfish</name>
    <dbReference type="NCBI Taxonomy" id="27406"/>
    <lineage>
        <taxon>Eukaryota</taxon>
        <taxon>Metazoa</taxon>
        <taxon>Ecdysozoa</taxon>
        <taxon>Arthropoda</taxon>
        <taxon>Crustacea</taxon>
        <taxon>Multicrustacea</taxon>
        <taxon>Malacostraca</taxon>
        <taxon>Eumalacostraca</taxon>
        <taxon>Eucarida</taxon>
        <taxon>Decapoda</taxon>
        <taxon>Pleocyemata</taxon>
        <taxon>Astacidea</taxon>
        <taxon>Parastacoidea</taxon>
        <taxon>Parastacidae</taxon>
        <taxon>Cherax</taxon>
    </lineage>
</organism>
<dbReference type="GO" id="GO:0005886">
    <property type="term" value="C:plasma membrane"/>
    <property type="evidence" value="ECO:0007669"/>
    <property type="project" value="TreeGrafter"/>
</dbReference>
<accession>A0AAW0XLK8</accession>
<evidence type="ECO:0000256" key="5">
    <source>
        <dbReference type="ARBA" id="ARBA00022889"/>
    </source>
</evidence>
<evidence type="ECO:0000256" key="6">
    <source>
        <dbReference type="ARBA" id="ARBA00022989"/>
    </source>
</evidence>
<evidence type="ECO:0000259" key="10">
    <source>
        <dbReference type="PROSITE" id="PS50835"/>
    </source>
</evidence>
<dbReference type="SUPFAM" id="SSF48726">
    <property type="entry name" value="Immunoglobulin"/>
    <property type="match status" value="3"/>
</dbReference>
<feature type="non-terminal residue" evidence="11">
    <location>
        <position position="302"/>
    </location>
</feature>
<name>A0AAW0XLK8_CHEQU</name>
<sequence length="302" mass="32154">MQPGPPMSLKCTALGHPTPIITWTLDTHPLEPSGGHYGGQRVAVGSWVDVSGQVVSQVNISSVDHLDGGTYTCTAINTAGKVHHSARLNIYGPPTTRTPRNISAVELSEATLMCPVAGYPLTTVSWTLHGRPLTSTSRRTPRGDGTLIIQSVEAQHDVGHYTCTASDAQGRSATATFFLSVVKPPVLADLKFPARLVEGMRLSVACSLLSGDLPISLRWSRDGRPLPRDPVLTETHSQFFSNLVFADIRGRHAGEYTCTASNSAAASTISATMDVRVPPSWVVEPQDVAVIGGEEVALECHA</sequence>
<dbReference type="Proteomes" id="UP001445076">
    <property type="component" value="Unassembled WGS sequence"/>
</dbReference>
<evidence type="ECO:0000313" key="12">
    <source>
        <dbReference type="Proteomes" id="UP001445076"/>
    </source>
</evidence>
<keyword evidence="7" id="KW-0472">Membrane</keyword>
<evidence type="ECO:0000313" key="11">
    <source>
        <dbReference type="EMBL" id="KAK8745262.1"/>
    </source>
</evidence>
<evidence type="ECO:0000256" key="7">
    <source>
        <dbReference type="ARBA" id="ARBA00023136"/>
    </source>
</evidence>
<dbReference type="GO" id="GO:0098632">
    <property type="term" value="F:cell-cell adhesion mediator activity"/>
    <property type="evidence" value="ECO:0007669"/>
    <property type="project" value="TreeGrafter"/>
</dbReference>
<evidence type="ECO:0000256" key="1">
    <source>
        <dbReference type="ARBA" id="ARBA00004167"/>
    </source>
</evidence>
<comment type="caution">
    <text evidence="11">The sequence shown here is derived from an EMBL/GenBank/DDBJ whole genome shotgun (WGS) entry which is preliminary data.</text>
</comment>
<protein>
    <recommendedName>
        <fullName evidence="10">Ig-like domain-containing protein</fullName>
    </recommendedName>
</protein>
<dbReference type="InterPro" id="IPR013098">
    <property type="entry name" value="Ig_I-set"/>
</dbReference>
<dbReference type="SMART" id="SM00409">
    <property type="entry name" value="IG"/>
    <property type="match status" value="3"/>
</dbReference>
<dbReference type="AlphaFoldDB" id="A0AAW0XLK8"/>
<gene>
    <name evidence="11" type="ORF">OTU49_000092</name>
</gene>
<feature type="domain" description="Ig-like" evidence="10">
    <location>
        <begin position="184"/>
        <end position="274"/>
    </location>
</feature>
<keyword evidence="4" id="KW-0677">Repeat</keyword>
<proteinExistence type="predicted"/>
<dbReference type="EMBL" id="JARKIK010000019">
    <property type="protein sequence ID" value="KAK8745262.1"/>
    <property type="molecule type" value="Genomic_DNA"/>
</dbReference>
<dbReference type="Pfam" id="PF13927">
    <property type="entry name" value="Ig_3"/>
    <property type="match status" value="2"/>
</dbReference>
<keyword evidence="8" id="KW-1015">Disulfide bond</keyword>
<dbReference type="PANTHER" id="PTHR10075">
    <property type="entry name" value="BASIGIN RELATED"/>
    <property type="match status" value="1"/>
</dbReference>
<dbReference type="InterPro" id="IPR013783">
    <property type="entry name" value="Ig-like_fold"/>
</dbReference>
<dbReference type="SMART" id="SM00408">
    <property type="entry name" value="IGc2"/>
    <property type="match status" value="3"/>
</dbReference>
<dbReference type="PROSITE" id="PS50835">
    <property type="entry name" value="IG_LIKE"/>
    <property type="match status" value="3"/>
</dbReference>
<keyword evidence="2" id="KW-0812">Transmembrane</keyword>
<keyword evidence="9" id="KW-0393">Immunoglobulin domain</keyword>
<feature type="domain" description="Ig-like" evidence="10">
    <location>
        <begin position="93"/>
        <end position="176"/>
    </location>
</feature>
<comment type="subcellular location">
    <subcellularLocation>
        <location evidence="1">Membrane</location>
        <topology evidence="1">Single-pass membrane protein</topology>
    </subcellularLocation>
</comment>
<reference evidence="11 12" key="1">
    <citation type="journal article" date="2024" name="BMC Genomics">
        <title>Genome assembly of redclaw crayfish (Cherax quadricarinatus) provides insights into its immune adaptation and hypoxia tolerance.</title>
        <authorList>
            <person name="Liu Z."/>
            <person name="Zheng J."/>
            <person name="Li H."/>
            <person name="Fang K."/>
            <person name="Wang S."/>
            <person name="He J."/>
            <person name="Zhou D."/>
            <person name="Weng S."/>
            <person name="Chi M."/>
            <person name="Gu Z."/>
            <person name="He J."/>
            <person name="Li F."/>
            <person name="Wang M."/>
        </authorList>
    </citation>
    <scope>NUCLEOTIDE SEQUENCE [LARGE SCALE GENOMIC DNA]</scope>
    <source>
        <strain evidence="11">ZL_2023a</strain>
    </source>
</reference>
<dbReference type="GO" id="GO:0070593">
    <property type="term" value="P:dendrite self-avoidance"/>
    <property type="evidence" value="ECO:0007669"/>
    <property type="project" value="TreeGrafter"/>
</dbReference>
<evidence type="ECO:0000256" key="9">
    <source>
        <dbReference type="ARBA" id="ARBA00023319"/>
    </source>
</evidence>
<evidence type="ECO:0000256" key="8">
    <source>
        <dbReference type="ARBA" id="ARBA00023157"/>
    </source>
</evidence>
<keyword evidence="3" id="KW-0732">Signal</keyword>
<dbReference type="GO" id="GO:0007156">
    <property type="term" value="P:homophilic cell adhesion via plasma membrane adhesion molecules"/>
    <property type="evidence" value="ECO:0007669"/>
    <property type="project" value="TreeGrafter"/>
</dbReference>
<feature type="domain" description="Ig-like" evidence="10">
    <location>
        <begin position="1"/>
        <end position="89"/>
    </location>
</feature>
<keyword evidence="6" id="KW-1133">Transmembrane helix</keyword>
<keyword evidence="12" id="KW-1185">Reference proteome</keyword>
<dbReference type="InterPro" id="IPR003598">
    <property type="entry name" value="Ig_sub2"/>
</dbReference>
<evidence type="ECO:0000256" key="3">
    <source>
        <dbReference type="ARBA" id="ARBA00022729"/>
    </source>
</evidence>
<evidence type="ECO:0000256" key="4">
    <source>
        <dbReference type="ARBA" id="ARBA00022737"/>
    </source>
</evidence>
<dbReference type="FunFam" id="2.60.40.10:FF:000017">
    <property type="entry name" value="Down syndrome cell adhesion molecule b"/>
    <property type="match status" value="1"/>
</dbReference>
<dbReference type="PANTHER" id="PTHR10075:SF100">
    <property type="entry name" value="FASCICLIN-2"/>
    <property type="match status" value="1"/>
</dbReference>
<dbReference type="Gene3D" id="2.60.40.10">
    <property type="entry name" value="Immunoglobulins"/>
    <property type="match status" value="3"/>
</dbReference>
<dbReference type="FunFam" id="2.60.40.10:FF:000333">
    <property type="entry name" value="Down syndrome cell adhesion molecule"/>
    <property type="match status" value="1"/>
</dbReference>
<dbReference type="GO" id="GO:0030424">
    <property type="term" value="C:axon"/>
    <property type="evidence" value="ECO:0007669"/>
    <property type="project" value="TreeGrafter"/>
</dbReference>